<gene>
    <name evidence="1" type="ORF">HMPREF0494_0923</name>
</gene>
<organism evidence="1 2">
    <name type="scientific">Limosilactobacillus antri DSM 16041</name>
    <dbReference type="NCBI Taxonomy" id="525309"/>
    <lineage>
        <taxon>Bacteria</taxon>
        <taxon>Bacillati</taxon>
        <taxon>Bacillota</taxon>
        <taxon>Bacilli</taxon>
        <taxon>Lactobacillales</taxon>
        <taxon>Lactobacillaceae</taxon>
        <taxon>Limosilactobacillus</taxon>
    </lineage>
</organism>
<sequence>MDDVISLDLEDFSEKYKKSWNILRQILIISLYHIEKLCT</sequence>
<protein>
    <submittedName>
        <fullName evidence="1">Uncharacterized protein</fullName>
    </submittedName>
</protein>
<name>C8P6H9_9LACO</name>
<accession>C8P6H9</accession>
<dbReference type="STRING" id="525309.HMPREF0494_0923"/>
<dbReference type="EMBL" id="ACLL01000022">
    <property type="protein sequence ID" value="EEW53937.1"/>
    <property type="molecule type" value="Genomic_DNA"/>
</dbReference>
<evidence type="ECO:0000313" key="2">
    <source>
        <dbReference type="Proteomes" id="UP000003675"/>
    </source>
</evidence>
<proteinExistence type="predicted"/>
<comment type="caution">
    <text evidence="1">The sequence shown here is derived from an EMBL/GenBank/DDBJ whole genome shotgun (WGS) entry which is preliminary data.</text>
</comment>
<evidence type="ECO:0000313" key="1">
    <source>
        <dbReference type="EMBL" id="EEW53937.1"/>
    </source>
</evidence>
<dbReference type="Proteomes" id="UP000003675">
    <property type="component" value="Unassembled WGS sequence"/>
</dbReference>
<reference evidence="1 2" key="1">
    <citation type="submission" date="2009-09" db="EMBL/GenBank/DDBJ databases">
        <authorList>
            <person name="Qin X."/>
            <person name="Bachman B."/>
            <person name="Battles P."/>
            <person name="Bell A."/>
            <person name="Bess C."/>
            <person name="Bickham C."/>
            <person name="Chaboub L."/>
            <person name="Chen D."/>
            <person name="Coyle M."/>
            <person name="Deiros D.R."/>
            <person name="Dinh H."/>
            <person name="Forbes L."/>
            <person name="Fowler G."/>
            <person name="Francisco L."/>
            <person name="Fu Q."/>
            <person name="Gubbala S."/>
            <person name="Hale W."/>
            <person name="Han Y."/>
            <person name="Hemphill L."/>
            <person name="Highlander S.K."/>
            <person name="Hirani K."/>
            <person name="Hogues M."/>
            <person name="Jackson L."/>
            <person name="Jakkamsetti A."/>
            <person name="Javaid M."/>
            <person name="Jiang H."/>
            <person name="Korchina V."/>
            <person name="Kovar C."/>
            <person name="Lara F."/>
            <person name="Lee S."/>
            <person name="Mata R."/>
            <person name="Mathew T."/>
            <person name="Moen C."/>
            <person name="Morales K."/>
            <person name="Munidasa M."/>
            <person name="Nazareth L."/>
            <person name="Ngo R."/>
            <person name="Nguyen L."/>
            <person name="Okwuonu G."/>
            <person name="Ongeri F."/>
            <person name="Patil S."/>
            <person name="Petrosino J."/>
            <person name="Pham C."/>
            <person name="Pham P."/>
            <person name="Pu L.-L."/>
            <person name="Puazo M."/>
            <person name="Raj R."/>
            <person name="Reid J."/>
            <person name="Rouhana J."/>
            <person name="Saada N."/>
            <person name="Shang Y."/>
            <person name="Simmons D."/>
            <person name="Thornton R."/>
            <person name="Warren J."/>
            <person name="Weissenberger G."/>
            <person name="Zhang J."/>
            <person name="Zhang L."/>
            <person name="Zhou C."/>
            <person name="Zhu D."/>
            <person name="Muzny D."/>
            <person name="Worley K."/>
            <person name="Gibbs R."/>
        </authorList>
    </citation>
    <scope>NUCLEOTIDE SEQUENCE [LARGE SCALE GENOMIC DNA]</scope>
    <source>
        <strain evidence="1 2">DSM 16041</strain>
    </source>
</reference>
<dbReference type="AlphaFoldDB" id="C8P6H9"/>
<dbReference type="HOGENOM" id="CLU_3311540_0_0_9"/>